<evidence type="ECO:0000256" key="3">
    <source>
        <dbReference type="ARBA" id="ARBA00022679"/>
    </source>
</evidence>
<dbReference type="GO" id="GO:0016779">
    <property type="term" value="F:nucleotidyltransferase activity"/>
    <property type="evidence" value="ECO:0007669"/>
    <property type="project" value="UniProtKB-KW"/>
</dbReference>
<keyword evidence="7" id="KW-0067">ATP-binding</keyword>
<evidence type="ECO:0000256" key="8">
    <source>
        <dbReference type="ARBA" id="ARBA00022842"/>
    </source>
</evidence>
<proteinExistence type="inferred from homology"/>
<keyword evidence="5" id="KW-0479">Metal-binding</keyword>
<evidence type="ECO:0000256" key="5">
    <source>
        <dbReference type="ARBA" id="ARBA00022723"/>
    </source>
</evidence>
<dbReference type="AlphaFoldDB" id="A0A0F3GWC9"/>
<evidence type="ECO:0000256" key="2">
    <source>
        <dbReference type="ARBA" id="ARBA00022649"/>
    </source>
</evidence>
<reference evidence="11 12" key="1">
    <citation type="submission" date="2015-02" db="EMBL/GenBank/DDBJ databases">
        <title>Single-cell genomics of uncultivated deep-branching MTB reveals a conserved set of magnetosome genes.</title>
        <authorList>
            <person name="Kolinko S."/>
            <person name="Richter M."/>
            <person name="Glockner F.O."/>
            <person name="Brachmann A."/>
            <person name="Schuler D."/>
        </authorList>
    </citation>
    <scope>NUCLEOTIDE SEQUENCE [LARGE SCALE GENOMIC DNA]</scope>
    <source>
        <strain evidence="11">TM-1</strain>
    </source>
</reference>
<evidence type="ECO:0000259" key="10">
    <source>
        <dbReference type="Pfam" id="PF01909"/>
    </source>
</evidence>
<dbReference type="InterPro" id="IPR052038">
    <property type="entry name" value="Type-VII_TA_antitoxin"/>
</dbReference>
<evidence type="ECO:0000313" key="11">
    <source>
        <dbReference type="EMBL" id="KJU86200.1"/>
    </source>
</evidence>
<keyword evidence="12" id="KW-1185">Reference proteome</keyword>
<dbReference type="GO" id="GO:0046872">
    <property type="term" value="F:metal ion binding"/>
    <property type="evidence" value="ECO:0007669"/>
    <property type="project" value="UniProtKB-KW"/>
</dbReference>
<evidence type="ECO:0000256" key="1">
    <source>
        <dbReference type="ARBA" id="ARBA00001946"/>
    </source>
</evidence>
<dbReference type="PANTHER" id="PTHR33571">
    <property type="entry name" value="SSL8005 PROTEIN"/>
    <property type="match status" value="1"/>
</dbReference>
<keyword evidence="3 11" id="KW-0808">Transferase</keyword>
<organism evidence="11 12">
    <name type="scientific">Candidatus Magnetobacterium bavaricum</name>
    <dbReference type="NCBI Taxonomy" id="29290"/>
    <lineage>
        <taxon>Bacteria</taxon>
        <taxon>Pseudomonadati</taxon>
        <taxon>Nitrospirota</taxon>
        <taxon>Thermodesulfovibrionia</taxon>
        <taxon>Thermodesulfovibrionales</taxon>
        <taxon>Candidatus Magnetobacteriaceae</taxon>
        <taxon>Candidatus Magnetobacterium</taxon>
    </lineage>
</organism>
<name>A0A0F3GWC9_9BACT</name>
<dbReference type="InterPro" id="IPR043519">
    <property type="entry name" value="NT_sf"/>
</dbReference>
<dbReference type="Pfam" id="PF01909">
    <property type="entry name" value="NTP_transf_2"/>
    <property type="match status" value="1"/>
</dbReference>
<feature type="domain" description="Polymerase nucleotidyl transferase" evidence="10">
    <location>
        <begin position="10"/>
        <end position="64"/>
    </location>
</feature>
<evidence type="ECO:0000313" key="12">
    <source>
        <dbReference type="Proteomes" id="UP000033423"/>
    </source>
</evidence>
<dbReference type="InterPro" id="IPR002934">
    <property type="entry name" value="Polymerase_NTP_transf_dom"/>
</dbReference>
<comment type="cofactor">
    <cofactor evidence="1">
        <name>Mg(2+)</name>
        <dbReference type="ChEBI" id="CHEBI:18420"/>
    </cofactor>
</comment>
<protein>
    <submittedName>
        <fullName evidence="11">Nucleotidyltransferase domain protein</fullName>
    </submittedName>
</protein>
<keyword evidence="8" id="KW-0460">Magnesium</keyword>
<comment type="caution">
    <text evidence="11">The sequence shown here is derived from an EMBL/GenBank/DDBJ whole genome shotgun (WGS) entry which is preliminary data.</text>
</comment>
<dbReference type="GO" id="GO:0005524">
    <property type="term" value="F:ATP binding"/>
    <property type="evidence" value="ECO:0007669"/>
    <property type="project" value="UniProtKB-KW"/>
</dbReference>
<comment type="similarity">
    <text evidence="9">Belongs to the MntA antitoxin family.</text>
</comment>
<dbReference type="PANTHER" id="PTHR33571:SF14">
    <property type="entry name" value="PROTEIN ADENYLYLTRANSFERASE MJ0435-RELATED"/>
    <property type="match status" value="1"/>
</dbReference>
<dbReference type="Gene3D" id="3.30.460.10">
    <property type="entry name" value="Beta Polymerase, domain 2"/>
    <property type="match status" value="1"/>
</dbReference>
<sequence>MPDGFRLTFGIFGSYARGQQKRRSDIDILVEFSGDPGFIGFMRLDELRKLLGVRVDLVTKEELRMSVLRTLLTAVLVCLSGMPAMALMVALDTEDLTRGALTSTWRSASCCGRSKGILFIFHGKRKKEGGSAPSSDLPRKGTSPLDPILLCFFKRIRQRRQGVILYDGLSFILYFWL</sequence>
<evidence type="ECO:0000256" key="6">
    <source>
        <dbReference type="ARBA" id="ARBA00022741"/>
    </source>
</evidence>
<evidence type="ECO:0000256" key="9">
    <source>
        <dbReference type="ARBA" id="ARBA00038276"/>
    </source>
</evidence>
<dbReference type="SUPFAM" id="SSF81301">
    <property type="entry name" value="Nucleotidyltransferase"/>
    <property type="match status" value="1"/>
</dbReference>
<gene>
    <name evidence="11" type="ORF">MBAV_001606</name>
</gene>
<dbReference type="Proteomes" id="UP000033423">
    <property type="component" value="Unassembled WGS sequence"/>
</dbReference>
<accession>A0A0F3GWC9</accession>
<dbReference type="EMBL" id="LACI01000688">
    <property type="protein sequence ID" value="KJU86200.1"/>
    <property type="molecule type" value="Genomic_DNA"/>
</dbReference>
<keyword evidence="6" id="KW-0547">Nucleotide-binding</keyword>
<keyword evidence="4" id="KW-0548">Nucleotidyltransferase</keyword>
<dbReference type="CDD" id="cd05403">
    <property type="entry name" value="NT_KNTase_like"/>
    <property type="match status" value="1"/>
</dbReference>
<evidence type="ECO:0000256" key="7">
    <source>
        <dbReference type="ARBA" id="ARBA00022840"/>
    </source>
</evidence>
<evidence type="ECO:0000256" key="4">
    <source>
        <dbReference type="ARBA" id="ARBA00022695"/>
    </source>
</evidence>
<keyword evidence="2" id="KW-1277">Toxin-antitoxin system</keyword>